<gene>
    <name evidence="1" type="ORF">KL86DES1_21307</name>
</gene>
<organism evidence="1">
    <name type="scientific">uncultured Desulfovibrio sp</name>
    <dbReference type="NCBI Taxonomy" id="167968"/>
    <lineage>
        <taxon>Bacteria</taxon>
        <taxon>Pseudomonadati</taxon>
        <taxon>Thermodesulfobacteriota</taxon>
        <taxon>Desulfovibrionia</taxon>
        <taxon>Desulfovibrionales</taxon>
        <taxon>Desulfovibrionaceae</taxon>
        <taxon>Desulfovibrio</taxon>
        <taxon>environmental samples</taxon>
    </lineage>
</organism>
<accession>A0A212L7B8</accession>
<sequence length="56" mass="6399">MVEGPEPETTIPEFFEGHEVGTAQNSFFDRGRLMLQFCQKAQEQYFVCAPVRLCDA</sequence>
<evidence type="ECO:0000313" key="1">
    <source>
        <dbReference type="EMBL" id="SCM73451.1"/>
    </source>
</evidence>
<reference evidence="1" key="1">
    <citation type="submission" date="2016-08" db="EMBL/GenBank/DDBJ databases">
        <authorList>
            <person name="Seilhamer J.J."/>
        </authorList>
    </citation>
    <scope>NUCLEOTIDE SEQUENCE</scope>
    <source>
        <strain evidence="1">86-1</strain>
    </source>
</reference>
<protein>
    <submittedName>
        <fullName evidence="1">Uncharacterized protein</fullName>
    </submittedName>
</protein>
<name>A0A212L7B8_9BACT</name>
<dbReference type="AlphaFoldDB" id="A0A212L7B8"/>
<proteinExistence type="predicted"/>
<dbReference type="EMBL" id="FMJC01000002">
    <property type="protein sequence ID" value="SCM73451.1"/>
    <property type="molecule type" value="Genomic_DNA"/>
</dbReference>